<protein>
    <submittedName>
        <fullName evidence="1">Uncharacterized protein</fullName>
    </submittedName>
</protein>
<reference evidence="1 2" key="1">
    <citation type="submission" date="2014-12" db="EMBL/GenBank/DDBJ databases">
        <title>Draft genome sequence of Paenibacillus kamchatkensis strain B-2647.</title>
        <authorList>
            <person name="Karlyshev A.V."/>
            <person name="Kudryashova E.B."/>
        </authorList>
    </citation>
    <scope>NUCLEOTIDE SEQUENCE [LARGE SCALE GENOMIC DNA]</scope>
    <source>
        <strain evidence="1 2">VKM B-2647</strain>
    </source>
</reference>
<evidence type="ECO:0000313" key="1">
    <source>
        <dbReference type="EMBL" id="KIL38265.1"/>
    </source>
</evidence>
<evidence type="ECO:0000313" key="2">
    <source>
        <dbReference type="Proteomes" id="UP000031967"/>
    </source>
</evidence>
<gene>
    <name evidence="1" type="ORF">SD70_27465</name>
</gene>
<dbReference type="RefSeq" id="WP_041051546.1">
    <property type="nucleotide sequence ID" value="NZ_JXAK01000068.1"/>
</dbReference>
<organism evidence="1 2">
    <name type="scientific">Gordoniibacillus kamchatkensis</name>
    <dbReference type="NCBI Taxonomy" id="1590651"/>
    <lineage>
        <taxon>Bacteria</taxon>
        <taxon>Bacillati</taxon>
        <taxon>Bacillota</taxon>
        <taxon>Bacilli</taxon>
        <taxon>Bacillales</taxon>
        <taxon>Paenibacillaceae</taxon>
        <taxon>Gordoniibacillus</taxon>
    </lineage>
</organism>
<accession>A0ABR5AB25</accession>
<proteinExistence type="predicted"/>
<keyword evidence="2" id="KW-1185">Reference proteome</keyword>
<sequence>MENALQATVIENMGVLDLTSKKTDDLSGISEIRNVGVILAPQFLMDALLKVPQKNVGMTVTIPDTPGKIKLLTGQLTLSGEIFANSAGSEEDILVIAGQTIITSPIENVGFNEIIIAGQLIAPKVSEAALAGAVTKLAGQIAYYHSQLPRLFLGNDSLPKAFF</sequence>
<dbReference type="EMBL" id="JXAK01000068">
    <property type="protein sequence ID" value="KIL38265.1"/>
    <property type="molecule type" value="Genomic_DNA"/>
</dbReference>
<comment type="caution">
    <text evidence="1">The sequence shown here is derived from an EMBL/GenBank/DDBJ whole genome shotgun (WGS) entry which is preliminary data.</text>
</comment>
<dbReference type="Proteomes" id="UP000031967">
    <property type="component" value="Unassembled WGS sequence"/>
</dbReference>
<name>A0ABR5AB25_9BACL</name>